<organism evidence="1 2">
    <name type="scientific">Wandonia haliotis</name>
    <dbReference type="NCBI Taxonomy" id="574963"/>
    <lineage>
        <taxon>Bacteria</taxon>
        <taxon>Pseudomonadati</taxon>
        <taxon>Bacteroidota</taxon>
        <taxon>Flavobacteriia</taxon>
        <taxon>Flavobacteriales</taxon>
        <taxon>Crocinitomicaceae</taxon>
        <taxon>Wandonia</taxon>
    </lineage>
</organism>
<comment type="caution">
    <text evidence="1">The sequence shown here is derived from an EMBL/GenBank/DDBJ whole genome shotgun (WGS) entry which is preliminary data.</text>
</comment>
<evidence type="ECO:0000313" key="1">
    <source>
        <dbReference type="EMBL" id="GAA0876303.1"/>
    </source>
</evidence>
<proteinExistence type="predicted"/>
<name>A0ABN1MTL9_9FLAO</name>
<evidence type="ECO:0000313" key="2">
    <source>
        <dbReference type="Proteomes" id="UP001501126"/>
    </source>
</evidence>
<keyword evidence="2" id="KW-1185">Reference proteome</keyword>
<reference evidence="1 2" key="1">
    <citation type="journal article" date="2019" name="Int. J. Syst. Evol. Microbiol.">
        <title>The Global Catalogue of Microorganisms (GCM) 10K type strain sequencing project: providing services to taxonomists for standard genome sequencing and annotation.</title>
        <authorList>
            <consortium name="The Broad Institute Genomics Platform"/>
            <consortium name="The Broad Institute Genome Sequencing Center for Infectious Disease"/>
            <person name="Wu L."/>
            <person name="Ma J."/>
        </authorList>
    </citation>
    <scope>NUCLEOTIDE SEQUENCE [LARGE SCALE GENOMIC DNA]</scope>
    <source>
        <strain evidence="1 2">JCM 16083</strain>
    </source>
</reference>
<protein>
    <submittedName>
        <fullName evidence="1">Uncharacterized protein</fullName>
    </submittedName>
</protein>
<dbReference type="RefSeq" id="WP_343788846.1">
    <property type="nucleotide sequence ID" value="NZ_BAAAFH010000022.1"/>
</dbReference>
<accession>A0ABN1MTL9</accession>
<gene>
    <name evidence="1" type="ORF">GCM10009118_27130</name>
</gene>
<sequence>MKIILSFLLLTLSACGQNNSKTFSEKHPIQIDSVENIYIKKSSIDKDSIKLNDLQKEAFIEKWNNSESVGLYNYLPEFWIILKEKDGSIRKFRTNNDKIKENNDWSFSIGDTAFINSIWKSNNLFPRPEQYDPITFINSVSRIVNSDNKTLIPCMTMLDEFPVDWVKKEHIDTLITMLDSKDSCGCFLNPLSSYIPTGFAEKGAYAAIFIKAYKDKQAVLFGLYACPKIDKELNEELINWWNRTTDE</sequence>
<dbReference type="Proteomes" id="UP001501126">
    <property type="component" value="Unassembled WGS sequence"/>
</dbReference>
<dbReference type="EMBL" id="BAAAFH010000022">
    <property type="protein sequence ID" value="GAA0876303.1"/>
    <property type="molecule type" value="Genomic_DNA"/>
</dbReference>
<dbReference type="PROSITE" id="PS51257">
    <property type="entry name" value="PROKAR_LIPOPROTEIN"/>
    <property type="match status" value="1"/>
</dbReference>